<dbReference type="GO" id="GO:0000781">
    <property type="term" value="C:chromosome, telomeric region"/>
    <property type="evidence" value="ECO:0007669"/>
    <property type="project" value="UniProtKB-SubCell"/>
</dbReference>
<keyword evidence="17" id="KW-1185">Reference proteome</keyword>
<dbReference type="GO" id="GO:0042162">
    <property type="term" value="F:telomeric DNA binding"/>
    <property type="evidence" value="ECO:0007669"/>
    <property type="project" value="TreeGrafter"/>
</dbReference>
<evidence type="ECO:0000256" key="10">
    <source>
        <dbReference type="ARBA" id="ARBA00022918"/>
    </source>
</evidence>
<sequence length="1251" mass="140580">MGKKRKRPVKDSGPTATSQPSITASPGRFKVTTGPTSQDDQITTHPVISLYYRQVLTLRQYLLRQLPASSKLRRRRIASLRPSSPPRIPECGDDTASALADLLDSTLVGVLKESSAKVDSDRQRDYRAFTQSQSRSILDSTDTGPTSPQSEVVNFVIESLFARTPGYQKPQHLLTHGYGPHRPTDPSILETSILGLVAQFPNKNVRTLKESPWSDVLGLLGQNGDDIMMRLLFDCGIFAPVNVKRGVYYQLSGVYKLPATFGLHRLILDAGLPLSELGPCDQTCAKRAEHSTDSKPAKTANKEDEIPKEINGCNSIVFSRRRMLYGRSGGESKGQMRSGLGDTRMLFPPPNHPSDQPCNEPSDVLNRYNVLDSEAQTVHVTNYIFPRQFGLQNVFASTTNRNGSTQNNVFRESEISQLIEKEQLRRPAPKGDQVREDNVEAGTKLPKRLRGQALDLVRRLRVRHSKCPYRQLLDYYCPAELVGPWKLGAAASPVKRRTENGELVSSIEEDLVTQIQAKPPCSTRLPDLQGQTPETTGNVTEGKTAIKGYQKGKINLTDYATPTSAVSAFCRAVLRKIIPLRFWGDGPEALENRKIIMKHVDSFVKMRRFESPSLHEVCSGLKITPISWLAPPKIQKPSGSGYPKIALSDFQKRKELLHEFIYYIFDSILIPLVRTNFYVTESQTHRNRLFYFRHDVWRSLTEQPMADLKVNMFEQLKPEKARIMLGKRSLGLGALRLLPKSTGLRPILNLKKRVLMKSQWGNKKTYLGASVNSNLAPIYNMLSYERERCPEKLGSSLMSVGDMHSRLKEFKDQLSQRAPASTGPKGARLPQLFFVKLDIQACFDTIPQKQLLHLVEQLVSEESYHVTRYVAINPALHGRAKRRFLGRAAPPNKQQSFPDLAAGGTNSAPNTVYVDTIKQKEHDADELLCLLDEHVRNNLVKIGKNYFRQRNGIPQGSVLSSLLCNFFYAQLEQQVLNFIQPTDSLLLRLVDDFLLITTDATQAAQFLHVMHRGQPAYGVSVNPAKSMINFTAAVDGLYIPRLEGTALFPYCGCLIDTHTLEIHKDQDRMLEGGASAAATLSNTLTVETSRLPGRAFNRKMLALLRPQLHSMYLDADHNTRAVVLSNLYNGFITAAMKMYRYMKSLRGHVHPQHPIIIQTIHDLVQQTANLIQSRRASRPAPLTCFVQLSHLQYLAAAAFRFVLRRKQTRYAPVLHWLDSLGRASRPATNADVVRLLRVVRKGDALFEAWRF</sequence>
<evidence type="ECO:0000256" key="12">
    <source>
        <dbReference type="ARBA" id="ARBA00048173"/>
    </source>
</evidence>
<keyword evidence="9 13" id="KW-0779">Telomere</keyword>
<comment type="similarity">
    <text evidence="1 13">Belongs to the reverse transcriptase family. Telomerase subfamily.</text>
</comment>
<dbReference type="InterPro" id="IPR003545">
    <property type="entry name" value="Telomerase_RT"/>
</dbReference>
<keyword evidence="10 13" id="KW-0695">RNA-directed DNA polymerase</keyword>
<keyword evidence="5 13" id="KW-0808">Transferase</keyword>
<evidence type="ECO:0000313" key="17">
    <source>
        <dbReference type="Proteomes" id="UP001213681"/>
    </source>
</evidence>
<dbReference type="GO" id="GO:0003720">
    <property type="term" value="F:telomerase activity"/>
    <property type="evidence" value="ECO:0007669"/>
    <property type="project" value="InterPro"/>
</dbReference>
<dbReference type="RefSeq" id="XP_056765477.1">
    <property type="nucleotide sequence ID" value="XM_056909773.1"/>
</dbReference>
<comment type="caution">
    <text evidence="16">The sequence shown here is derived from an EMBL/GenBank/DDBJ whole genome shotgun (WGS) entry which is preliminary data.</text>
</comment>
<comment type="catalytic activity">
    <reaction evidence="12 13">
        <text>DNA(n) + a 2'-deoxyribonucleoside 5'-triphosphate = DNA(n+1) + diphosphate</text>
        <dbReference type="Rhea" id="RHEA:22508"/>
        <dbReference type="Rhea" id="RHEA-COMP:17339"/>
        <dbReference type="Rhea" id="RHEA-COMP:17340"/>
        <dbReference type="ChEBI" id="CHEBI:33019"/>
        <dbReference type="ChEBI" id="CHEBI:61560"/>
        <dbReference type="ChEBI" id="CHEBI:173112"/>
        <dbReference type="EC" id="2.7.7.49"/>
    </reaction>
</comment>
<dbReference type="SUPFAM" id="SSF56672">
    <property type="entry name" value="DNA/RNA polymerases"/>
    <property type="match status" value="1"/>
</dbReference>
<dbReference type="PANTHER" id="PTHR12066:SF0">
    <property type="entry name" value="TELOMERASE REVERSE TRANSCRIPTASE"/>
    <property type="match status" value="1"/>
</dbReference>
<dbReference type="GO" id="GO:0007004">
    <property type="term" value="P:telomere maintenance via telomerase"/>
    <property type="evidence" value="ECO:0007669"/>
    <property type="project" value="TreeGrafter"/>
</dbReference>
<reference evidence="16" key="1">
    <citation type="submission" date="2022-12" db="EMBL/GenBank/DDBJ databases">
        <authorList>
            <person name="Petersen C."/>
        </authorList>
    </citation>
    <scope>NUCLEOTIDE SEQUENCE</scope>
    <source>
        <strain evidence="16">IBT 16125</strain>
    </source>
</reference>
<evidence type="ECO:0000256" key="11">
    <source>
        <dbReference type="ARBA" id="ARBA00023242"/>
    </source>
</evidence>
<evidence type="ECO:0000259" key="15">
    <source>
        <dbReference type="PROSITE" id="PS50878"/>
    </source>
</evidence>
<keyword evidence="7 13" id="KW-0479">Metal-binding</keyword>
<dbReference type="Gene3D" id="1.10.357.90">
    <property type="match status" value="1"/>
</dbReference>
<evidence type="ECO:0000256" key="5">
    <source>
        <dbReference type="ARBA" id="ARBA00022679"/>
    </source>
</evidence>
<dbReference type="Pfam" id="PF00078">
    <property type="entry name" value="RVT_1"/>
    <property type="match status" value="1"/>
</dbReference>
<dbReference type="SMART" id="SM00975">
    <property type="entry name" value="Telomerase_RBD"/>
    <property type="match status" value="1"/>
</dbReference>
<dbReference type="PRINTS" id="PR01365">
    <property type="entry name" value="TELOMERASERT"/>
</dbReference>
<feature type="domain" description="Reverse transcriptase" evidence="15">
    <location>
        <begin position="719"/>
        <end position="1055"/>
    </location>
</feature>
<evidence type="ECO:0000256" key="2">
    <source>
        <dbReference type="ARBA" id="ARBA00012493"/>
    </source>
</evidence>
<dbReference type="EMBL" id="JAPVEA010000006">
    <property type="protein sequence ID" value="KAJ5449942.1"/>
    <property type="molecule type" value="Genomic_DNA"/>
</dbReference>
<feature type="region of interest" description="Disordered" evidence="14">
    <location>
        <begin position="121"/>
        <end position="149"/>
    </location>
</feature>
<organism evidence="16 17">
    <name type="scientific">Penicillium daleae</name>
    <dbReference type="NCBI Taxonomy" id="63821"/>
    <lineage>
        <taxon>Eukaryota</taxon>
        <taxon>Fungi</taxon>
        <taxon>Dikarya</taxon>
        <taxon>Ascomycota</taxon>
        <taxon>Pezizomycotina</taxon>
        <taxon>Eurotiomycetes</taxon>
        <taxon>Eurotiomycetidae</taxon>
        <taxon>Eurotiales</taxon>
        <taxon>Aspergillaceae</taxon>
        <taxon>Penicillium</taxon>
    </lineage>
</organism>
<name>A0AAD6C470_9EURO</name>
<dbReference type="EC" id="2.7.7.49" evidence="2 13"/>
<dbReference type="Gene3D" id="3.30.70.2630">
    <property type="match status" value="1"/>
</dbReference>
<evidence type="ECO:0000256" key="9">
    <source>
        <dbReference type="ARBA" id="ARBA00022895"/>
    </source>
</evidence>
<keyword evidence="6 13" id="KW-0548">Nucleotidyltransferase</keyword>
<feature type="compositionally biased region" description="Polar residues" evidence="14">
    <location>
        <begin position="14"/>
        <end position="24"/>
    </location>
</feature>
<keyword evidence="4 13" id="KW-0158">Chromosome</keyword>
<dbReference type="Gene3D" id="1.10.132.70">
    <property type="match status" value="1"/>
</dbReference>
<evidence type="ECO:0000256" key="14">
    <source>
        <dbReference type="SAM" id="MobiDB-lite"/>
    </source>
</evidence>
<reference evidence="16" key="2">
    <citation type="journal article" date="2023" name="IMA Fungus">
        <title>Comparative genomic study of the Penicillium genus elucidates a diverse pangenome and 15 lateral gene transfer events.</title>
        <authorList>
            <person name="Petersen C."/>
            <person name="Sorensen T."/>
            <person name="Nielsen M.R."/>
            <person name="Sondergaard T.E."/>
            <person name="Sorensen J.L."/>
            <person name="Fitzpatrick D.A."/>
            <person name="Frisvad J.C."/>
            <person name="Nielsen K.L."/>
        </authorList>
    </citation>
    <scope>NUCLEOTIDE SEQUENCE</scope>
    <source>
        <strain evidence="16">IBT 16125</strain>
    </source>
</reference>
<evidence type="ECO:0000313" key="16">
    <source>
        <dbReference type="EMBL" id="KAJ5449942.1"/>
    </source>
</evidence>
<protein>
    <recommendedName>
        <fullName evidence="3 13">Telomerase reverse transcriptase</fullName>
        <ecNumber evidence="2 13">2.7.7.49</ecNumber>
    </recommendedName>
    <alternativeName>
        <fullName evidence="13">Telomerase catalytic subunit</fullName>
    </alternativeName>
</protein>
<dbReference type="Pfam" id="PF21399">
    <property type="entry name" value="TERT_C"/>
    <property type="match status" value="1"/>
</dbReference>
<dbReference type="GeneID" id="81600016"/>
<dbReference type="InterPro" id="IPR000477">
    <property type="entry name" value="RT_dom"/>
</dbReference>
<evidence type="ECO:0000256" key="13">
    <source>
        <dbReference type="RuleBase" id="RU365061"/>
    </source>
</evidence>
<feature type="region of interest" description="Disordered" evidence="14">
    <location>
        <begin position="1"/>
        <end position="40"/>
    </location>
</feature>
<dbReference type="AlphaFoldDB" id="A0AAD6C470"/>
<keyword evidence="8 13" id="KW-0460">Magnesium</keyword>
<evidence type="ECO:0000256" key="7">
    <source>
        <dbReference type="ARBA" id="ARBA00022723"/>
    </source>
</evidence>
<evidence type="ECO:0000256" key="1">
    <source>
        <dbReference type="ARBA" id="ARBA00008001"/>
    </source>
</evidence>
<comment type="function">
    <text evidence="13">Telomerase is a ribonucleoprotein enzyme essential for the replication of chromosome termini in most eukaryotes. It elongates telomeres. It is a reverse transcriptase that adds simple sequence repeats to chromosome ends by copying a template sequence within the RNA component of the enzyme.</text>
</comment>
<proteinExistence type="inferred from homology"/>
<dbReference type="GO" id="GO:0070034">
    <property type="term" value="F:telomerase RNA binding"/>
    <property type="evidence" value="ECO:0007669"/>
    <property type="project" value="TreeGrafter"/>
</dbReference>
<dbReference type="GO" id="GO:0046872">
    <property type="term" value="F:metal ion binding"/>
    <property type="evidence" value="ECO:0007669"/>
    <property type="project" value="UniProtKB-KW"/>
</dbReference>
<evidence type="ECO:0000256" key="4">
    <source>
        <dbReference type="ARBA" id="ARBA00022454"/>
    </source>
</evidence>
<evidence type="ECO:0000256" key="8">
    <source>
        <dbReference type="ARBA" id="ARBA00022842"/>
    </source>
</evidence>
<dbReference type="GO" id="GO:0000333">
    <property type="term" value="C:telomerase catalytic core complex"/>
    <property type="evidence" value="ECO:0007669"/>
    <property type="project" value="TreeGrafter"/>
</dbReference>
<feature type="compositionally biased region" description="Polar residues" evidence="14">
    <location>
        <begin position="129"/>
        <end position="149"/>
    </location>
</feature>
<dbReference type="InterPro" id="IPR043502">
    <property type="entry name" value="DNA/RNA_pol_sf"/>
</dbReference>
<dbReference type="InterPro" id="IPR021891">
    <property type="entry name" value="Telomerase_RBD"/>
</dbReference>
<dbReference type="PROSITE" id="PS50878">
    <property type="entry name" value="RT_POL"/>
    <property type="match status" value="1"/>
</dbReference>
<dbReference type="CDD" id="cd01648">
    <property type="entry name" value="TERT"/>
    <property type="match status" value="1"/>
</dbReference>
<dbReference type="Proteomes" id="UP001213681">
    <property type="component" value="Unassembled WGS sequence"/>
</dbReference>
<gene>
    <name evidence="16" type="ORF">N7458_006391</name>
</gene>
<evidence type="ECO:0000256" key="3">
    <source>
        <dbReference type="ARBA" id="ARBA00016182"/>
    </source>
</evidence>
<dbReference type="InterPro" id="IPR049139">
    <property type="entry name" value="TERT_C"/>
</dbReference>
<comment type="subcellular location">
    <subcellularLocation>
        <location evidence="13">Nucleus</location>
    </subcellularLocation>
    <subcellularLocation>
        <location evidence="13">Chromosome</location>
        <location evidence="13">Telomere</location>
    </subcellularLocation>
</comment>
<evidence type="ECO:0000256" key="6">
    <source>
        <dbReference type="ARBA" id="ARBA00022695"/>
    </source>
</evidence>
<keyword evidence="11 13" id="KW-0539">Nucleus</keyword>
<accession>A0AAD6C470</accession>
<dbReference type="PANTHER" id="PTHR12066">
    <property type="entry name" value="TELOMERASE REVERSE TRANSCRIPTASE"/>
    <property type="match status" value="1"/>
</dbReference>
<dbReference type="Pfam" id="PF12009">
    <property type="entry name" value="Telomerase_RBD"/>
    <property type="match status" value="1"/>
</dbReference>